<dbReference type="Gramene" id="C.cajan_37972.t">
    <property type="protein sequence ID" value="C.cajan_37972.t.cds1"/>
    <property type="gene ID" value="C.cajan_37972"/>
</dbReference>
<feature type="compositionally biased region" description="Polar residues" evidence="1">
    <location>
        <begin position="1"/>
        <end position="11"/>
    </location>
</feature>
<keyword evidence="3" id="KW-1185">Reference proteome</keyword>
<evidence type="ECO:0000256" key="1">
    <source>
        <dbReference type="SAM" id="MobiDB-lite"/>
    </source>
</evidence>
<dbReference type="AlphaFoldDB" id="A0A151RC28"/>
<dbReference type="GO" id="GO:0008270">
    <property type="term" value="F:zinc ion binding"/>
    <property type="evidence" value="ECO:0007669"/>
    <property type="project" value="InterPro"/>
</dbReference>
<dbReference type="Gene3D" id="4.10.60.10">
    <property type="entry name" value="Zinc finger, CCHC-type"/>
    <property type="match status" value="1"/>
</dbReference>
<proteinExistence type="predicted"/>
<dbReference type="GO" id="GO:0003676">
    <property type="term" value="F:nucleic acid binding"/>
    <property type="evidence" value="ECO:0007669"/>
    <property type="project" value="InterPro"/>
</dbReference>
<sequence length="52" mass="5906">MEHGSSGSQNHGRLKSRRRKNLECYNYGLKGHMKKDCKHKKSEGKNSKASTS</sequence>
<feature type="compositionally biased region" description="Basic residues" evidence="1">
    <location>
        <begin position="31"/>
        <end position="42"/>
    </location>
</feature>
<dbReference type="Proteomes" id="UP000075243">
    <property type="component" value="Unassembled WGS sequence"/>
</dbReference>
<evidence type="ECO:0008006" key="4">
    <source>
        <dbReference type="Google" id="ProtNLM"/>
    </source>
</evidence>
<feature type="region of interest" description="Disordered" evidence="1">
    <location>
        <begin position="1"/>
        <end position="52"/>
    </location>
</feature>
<reference evidence="2" key="1">
    <citation type="journal article" date="2012" name="Nat. Biotechnol.">
        <title>Draft genome sequence of pigeonpea (Cajanus cajan), an orphan legume crop of resource-poor farmers.</title>
        <authorList>
            <person name="Varshney R.K."/>
            <person name="Chen W."/>
            <person name="Li Y."/>
            <person name="Bharti A.K."/>
            <person name="Saxena R.K."/>
            <person name="Schlueter J.A."/>
            <person name="Donoghue M.T."/>
            <person name="Azam S."/>
            <person name="Fan G."/>
            <person name="Whaley A.M."/>
            <person name="Farmer A.D."/>
            <person name="Sheridan J."/>
            <person name="Iwata A."/>
            <person name="Tuteja R."/>
            <person name="Penmetsa R.V."/>
            <person name="Wu W."/>
            <person name="Upadhyaya H.D."/>
            <person name="Yang S.P."/>
            <person name="Shah T."/>
            <person name="Saxena K.B."/>
            <person name="Michael T."/>
            <person name="McCombie W.R."/>
            <person name="Yang B."/>
            <person name="Zhang G."/>
            <person name="Yang H."/>
            <person name="Wang J."/>
            <person name="Spillane C."/>
            <person name="Cook D.R."/>
            <person name="May G.D."/>
            <person name="Xu X."/>
            <person name="Jackson S.A."/>
        </authorList>
    </citation>
    <scope>NUCLEOTIDE SEQUENCE [LARGE SCALE GENOMIC DNA]</scope>
</reference>
<accession>A0A151RC28</accession>
<protein>
    <recommendedName>
        <fullName evidence="4">CCHC-type domain-containing protein</fullName>
    </recommendedName>
</protein>
<evidence type="ECO:0000313" key="3">
    <source>
        <dbReference type="Proteomes" id="UP000075243"/>
    </source>
</evidence>
<dbReference type="EMBL" id="KQ483869">
    <property type="protein sequence ID" value="KYP39955.1"/>
    <property type="molecule type" value="Genomic_DNA"/>
</dbReference>
<dbReference type="SUPFAM" id="SSF57756">
    <property type="entry name" value="Retrovirus zinc finger-like domains"/>
    <property type="match status" value="1"/>
</dbReference>
<organism evidence="2 3">
    <name type="scientific">Cajanus cajan</name>
    <name type="common">Pigeon pea</name>
    <name type="synonym">Cajanus indicus</name>
    <dbReference type="NCBI Taxonomy" id="3821"/>
    <lineage>
        <taxon>Eukaryota</taxon>
        <taxon>Viridiplantae</taxon>
        <taxon>Streptophyta</taxon>
        <taxon>Embryophyta</taxon>
        <taxon>Tracheophyta</taxon>
        <taxon>Spermatophyta</taxon>
        <taxon>Magnoliopsida</taxon>
        <taxon>eudicotyledons</taxon>
        <taxon>Gunneridae</taxon>
        <taxon>Pentapetalae</taxon>
        <taxon>rosids</taxon>
        <taxon>fabids</taxon>
        <taxon>Fabales</taxon>
        <taxon>Fabaceae</taxon>
        <taxon>Papilionoideae</taxon>
        <taxon>50 kb inversion clade</taxon>
        <taxon>NPAAA clade</taxon>
        <taxon>indigoferoid/millettioid clade</taxon>
        <taxon>Phaseoleae</taxon>
        <taxon>Cajanus</taxon>
    </lineage>
</organism>
<dbReference type="InterPro" id="IPR036875">
    <property type="entry name" value="Znf_CCHC_sf"/>
</dbReference>
<gene>
    <name evidence="2" type="ORF">KK1_038730</name>
</gene>
<name>A0A151RC28_CAJCA</name>
<evidence type="ECO:0000313" key="2">
    <source>
        <dbReference type="EMBL" id="KYP39955.1"/>
    </source>
</evidence>